<dbReference type="RefSeq" id="YP_009609639.1">
    <property type="nucleotide sequence ID" value="NC_041997.1"/>
</dbReference>
<evidence type="ECO:0000313" key="2">
    <source>
        <dbReference type="Proteomes" id="UP000224101"/>
    </source>
</evidence>
<protein>
    <submittedName>
        <fullName evidence="1">Uncharacterized protein</fullName>
    </submittedName>
</protein>
<evidence type="ECO:0000313" key="1">
    <source>
        <dbReference type="EMBL" id="ASS33916.1"/>
    </source>
</evidence>
<dbReference type="EMBL" id="KY979132">
    <property type="protein sequence ID" value="ASS33916.1"/>
    <property type="molecule type" value="Genomic_DNA"/>
</dbReference>
<dbReference type="Proteomes" id="UP000224101">
    <property type="component" value="Segment"/>
</dbReference>
<proteinExistence type="predicted"/>
<reference evidence="1 2" key="1">
    <citation type="submission" date="2017-08" db="EMBL/GenBank/DDBJ databases">
        <title>Characterization and complete genome sequence of novel bacteriophage infecting the causal agent of bacterial fruit blotch, Acidovorax citrulli.</title>
        <authorList>
            <person name="Midani A.R."/>
            <person name="Park S.-H."/>
            <person name="Choi T.-J."/>
        </authorList>
    </citation>
    <scope>NUCLEOTIDE SEQUENCE [LARGE SCALE GENOMIC DNA]</scope>
</reference>
<accession>A0A223AIY0</accession>
<sequence>MQDLNKPNQYGVPLHACNGYRMDEHYWKRLEYLRLKLSVCPSEKVPS</sequence>
<keyword evidence="2" id="KW-1185">Reference proteome</keyword>
<organism evidence="1 2">
    <name type="scientific">Acidovorax phage ACP17</name>
    <dbReference type="NCBI Taxonomy" id="2010329"/>
    <lineage>
        <taxon>Viruses</taxon>
        <taxon>Duplodnaviria</taxon>
        <taxon>Heunggongvirae</taxon>
        <taxon>Uroviricota</taxon>
        <taxon>Caudoviricetes</taxon>
        <taxon>Busanvirus</taxon>
        <taxon>Busanvirus ACP17</taxon>
    </lineage>
</organism>
<dbReference type="GeneID" id="40085724"/>
<dbReference type="KEGG" id="vg:40085724"/>
<name>A0A223AIY0_9CAUD</name>